<keyword evidence="7" id="KW-0660">Purine salvage</keyword>
<name>A0A3B4CVA8_PYGNA</name>
<protein>
    <recommendedName>
        <fullName evidence="4">Purine nucleoside phosphorylase</fullName>
        <ecNumber evidence="3">2.4.2.1</ecNumber>
    </recommendedName>
    <alternativeName>
        <fullName evidence="13">Inosine phosphorylase</fullName>
    </alternativeName>
    <alternativeName>
        <fullName evidence="12">Inosine-guanosine phosphorylase</fullName>
    </alternativeName>
</protein>
<comment type="similarity">
    <text evidence="2">Belongs to the PNP/MTAP phosphorylase family.</text>
</comment>
<dbReference type="NCBIfam" id="TIGR01700">
    <property type="entry name" value="PNPH"/>
    <property type="match status" value="1"/>
</dbReference>
<comment type="catalytic activity">
    <reaction evidence="8">
        <text>inosine + phosphate = alpha-D-ribose 1-phosphate + hypoxanthine</text>
        <dbReference type="Rhea" id="RHEA:27646"/>
        <dbReference type="ChEBI" id="CHEBI:17368"/>
        <dbReference type="ChEBI" id="CHEBI:17596"/>
        <dbReference type="ChEBI" id="CHEBI:43474"/>
        <dbReference type="ChEBI" id="CHEBI:57720"/>
        <dbReference type="EC" id="2.4.2.1"/>
    </reaction>
</comment>
<evidence type="ECO:0000256" key="15">
    <source>
        <dbReference type="SAM" id="Phobius"/>
    </source>
</evidence>
<evidence type="ECO:0000256" key="6">
    <source>
        <dbReference type="ARBA" id="ARBA00022679"/>
    </source>
</evidence>
<dbReference type="GO" id="GO:0006166">
    <property type="term" value="P:purine ribonucleoside salvage"/>
    <property type="evidence" value="ECO:0007669"/>
    <property type="project" value="UniProtKB-KW"/>
</dbReference>
<evidence type="ECO:0000256" key="11">
    <source>
        <dbReference type="ARBA" id="ARBA00023970"/>
    </source>
</evidence>
<dbReference type="GO" id="GO:0005737">
    <property type="term" value="C:cytoplasm"/>
    <property type="evidence" value="ECO:0007669"/>
    <property type="project" value="TreeGrafter"/>
</dbReference>
<keyword evidence="18" id="KW-1185">Reference proteome</keyword>
<feature type="domain" description="Nucleoside phosphorylase" evidence="16">
    <location>
        <begin position="70"/>
        <end position="306"/>
    </location>
</feature>
<evidence type="ECO:0000256" key="7">
    <source>
        <dbReference type="ARBA" id="ARBA00022726"/>
    </source>
</evidence>
<keyword evidence="15" id="KW-1133">Transmembrane helix</keyword>
<dbReference type="UniPathway" id="UPA00606"/>
<keyword evidence="6" id="KW-0808">Transferase</keyword>
<dbReference type="InterPro" id="IPR000845">
    <property type="entry name" value="Nucleoside_phosphorylase_d"/>
</dbReference>
<evidence type="ECO:0000256" key="4">
    <source>
        <dbReference type="ARBA" id="ARBA00013834"/>
    </source>
</evidence>
<dbReference type="Pfam" id="PF01048">
    <property type="entry name" value="PNP_UDP_1"/>
    <property type="match status" value="1"/>
</dbReference>
<dbReference type="AlphaFoldDB" id="A0A3B4CVA8"/>
<sequence>MRGPQTIAWATFPYTFSVSLSALSVLTSLFPTVWLSPGIMHSKENSCCCSFEHCKFTTEWLLSRTRHRPKIAVVCGSGLSLLAESVSNKQVFRYEDIPNFSVSTVPSHDGHLVFGNVKDKSCVFMQGRFHLYEGYSLCKVTFPVRIFKLMGVETIIVTNASGGLCQDFKVGDIMIIKDHINLPGFAGQHPLCGPNDERFGIRFPCMSDAYSKELRKLVLNISAELGYSNFVREGVYCMVSGPNFETIAEARMLHILGSDSVGMSTVPEVTVAKHCGLRVLGLSLITNKVSLDYSREEKVNHEEVLHISKMRAEMLQKETCFQRLKEICKDIFPHFQSSVLEVCGTFHFSRSK</sequence>
<comment type="catalytic activity">
    <reaction evidence="11">
        <text>guanosine + phosphate = alpha-D-ribose 1-phosphate + guanine</text>
        <dbReference type="Rhea" id="RHEA:13233"/>
        <dbReference type="ChEBI" id="CHEBI:16235"/>
        <dbReference type="ChEBI" id="CHEBI:16750"/>
        <dbReference type="ChEBI" id="CHEBI:43474"/>
        <dbReference type="ChEBI" id="CHEBI:57720"/>
        <dbReference type="EC" id="2.4.2.1"/>
    </reaction>
</comment>
<keyword evidence="15" id="KW-0812">Transmembrane</keyword>
<dbReference type="InterPro" id="IPR035994">
    <property type="entry name" value="Nucleoside_phosphorylase_sf"/>
</dbReference>
<evidence type="ECO:0000259" key="16">
    <source>
        <dbReference type="Pfam" id="PF01048"/>
    </source>
</evidence>
<accession>A0A3B4CVA8</accession>
<dbReference type="GO" id="GO:0004731">
    <property type="term" value="F:purine-nucleoside phosphorylase activity"/>
    <property type="evidence" value="ECO:0007669"/>
    <property type="project" value="UniProtKB-EC"/>
</dbReference>
<reference evidence="17" key="3">
    <citation type="submission" date="2025-09" db="UniProtKB">
        <authorList>
            <consortium name="Ensembl"/>
        </authorList>
    </citation>
    <scope>IDENTIFICATION</scope>
</reference>
<comment type="pathway">
    <text evidence="1">Purine metabolism; purine nucleoside salvage.</text>
</comment>
<keyword evidence="5" id="KW-0328">Glycosyltransferase</keyword>
<dbReference type="OMA" id="DTPCVFM"/>
<reference evidence="17 18" key="1">
    <citation type="submission" date="2020-10" db="EMBL/GenBank/DDBJ databases">
        <title>Pygocentrus nattereri (red-bellied piranha) genome, fPygNat1, primary haplotype.</title>
        <authorList>
            <person name="Myers G."/>
            <person name="Meyer A."/>
            <person name="Karagic N."/>
            <person name="Pippel M."/>
            <person name="Winkler S."/>
            <person name="Tracey A."/>
            <person name="Wood J."/>
            <person name="Formenti G."/>
            <person name="Howe K."/>
            <person name="Fedrigo O."/>
            <person name="Jarvis E.D."/>
        </authorList>
    </citation>
    <scope>NUCLEOTIDE SEQUENCE [LARGE SCALE GENOMIC DNA]</scope>
</reference>
<comment type="function">
    <text evidence="14">Catalyzes the phosphorolytic breakdown of the N-glycosidic bond in the beta-(deoxy)ribonucleoside molecules, with the formation of the corresponding free purine bases and pentose-1-phosphate. Preferentially acts on 6-oxopurine nucleosides including inosine and guanosine.</text>
</comment>
<evidence type="ECO:0000256" key="10">
    <source>
        <dbReference type="ARBA" id="ARBA00023950"/>
    </source>
</evidence>
<evidence type="ECO:0000256" key="9">
    <source>
        <dbReference type="ARBA" id="ARBA00023929"/>
    </source>
</evidence>
<evidence type="ECO:0000256" key="13">
    <source>
        <dbReference type="ARBA" id="ARBA00033072"/>
    </source>
</evidence>
<dbReference type="SUPFAM" id="SSF53167">
    <property type="entry name" value="Purine and uridine phosphorylases"/>
    <property type="match status" value="1"/>
</dbReference>
<dbReference type="PANTHER" id="PTHR11904:SF24">
    <property type="entry name" value="PURINE NUCLEOSIDE PHOSPHORYLASE"/>
    <property type="match status" value="1"/>
</dbReference>
<evidence type="ECO:0000256" key="5">
    <source>
        <dbReference type="ARBA" id="ARBA00022676"/>
    </source>
</evidence>
<dbReference type="NCBIfam" id="NF006054">
    <property type="entry name" value="PRK08202.1"/>
    <property type="match status" value="1"/>
</dbReference>
<evidence type="ECO:0000313" key="18">
    <source>
        <dbReference type="Proteomes" id="UP001501920"/>
    </source>
</evidence>
<evidence type="ECO:0000256" key="14">
    <source>
        <dbReference type="ARBA" id="ARBA00054498"/>
    </source>
</evidence>
<organism evidence="17 18">
    <name type="scientific">Pygocentrus nattereri</name>
    <name type="common">Red-bellied piranha</name>
    <dbReference type="NCBI Taxonomy" id="42514"/>
    <lineage>
        <taxon>Eukaryota</taxon>
        <taxon>Metazoa</taxon>
        <taxon>Chordata</taxon>
        <taxon>Craniata</taxon>
        <taxon>Vertebrata</taxon>
        <taxon>Euteleostomi</taxon>
        <taxon>Actinopterygii</taxon>
        <taxon>Neopterygii</taxon>
        <taxon>Teleostei</taxon>
        <taxon>Ostariophysi</taxon>
        <taxon>Characiformes</taxon>
        <taxon>Characoidei</taxon>
        <taxon>Pygocentrus</taxon>
    </lineage>
</organism>
<dbReference type="GeneTree" id="ENSGT00950000182991"/>
<feature type="transmembrane region" description="Helical" evidence="15">
    <location>
        <begin position="12"/>
        <end position="35"/>
    </location>
</feature>
<evidence type="ECO:0000256" key="2">
    <source>
        <dbReference type="ARBA" id="ARBA00006751"/>
    </source>
</evidence>
<evidence type="ECO:0000256" key="3">
    <source>
        <dbReference type="ARBA" id="ARBA00011886"/>
    </source>
</evidence>
<dbReference type="STRING" id="42514.ENSPNAP00000016042"/>
<dbReference type="Ensembl" id="ENSPNAT00000024420.2">
    <property type="protein sequence ID" value="ENSPNAP00000016042.2"/>
    <property type="gene ID" value="ENSPNAG00000022141.2"/>
</dbReference>
<keyword evidence="15" id="KW-0472">Membrane</keyword>
<dbReference type="FunFam" id="3.40.50.1580:FF:000004">
    <property type="entry name" value="Purine nucleoside phosphorylase"/>
    <property type="match status" value="1"/>
</dbReference>
<dbReference type="Proteomes" id="UP001501920">
    <property type="component" value="Chromosome 3"/>
</dbReference>
<comment type="catalytic activity">
    <reaction evidence="9">
        <text>2'-deoxyguanosine + phosphate = 2-deoxy-alpha-D-ribose 1-phosphate + guanine</text>
        <dbReference type="Rhea" id="RHEA:27738"/>
        <dbReference type="ChEBI" id="CHEBI:16235"/>
        <dbReference type="ChEBI" id="CHEBI:17172"/>
        <dbReference type="ChEBI" id="CHEBI:43474"/>
        <dbReference type="ChEBI" id="CHEBI:57259"/>
        <dbReference type="EC" id="2.4.2.1"/>
    </reaction>
</comment>
<dbReference type="CDD" id="cd09009">
    <property type="entry name" value="PNP-EcPNPII_like"/>
    <property type="match status" value="1"/>
</dbReference>
<evidence type="ECO:0000256" key="8">
    <source>
        <dbReference type="ARBA" id="ARBA00023918"/>
    </source>
</evidence>
<evidence type="ECO:0000256" key="12">
    <source>
        <dbReference type="ARBA" id="ARBA00031036"/>
    </source>
</evidence>
<proteinExistence type="inferred from homology"/>
<dbReference type="InterPro" id="IPR011270">
    <property type="entry name" value="Pur_Nuc_Pase_Ino/Guo-sp"/>
</dbReference>
<reference evidence="17" key="2">
    <citation type="submission" date="2025-08" db="UniProtKB">
        <authorList>
            <consortium name="Ensembl"/>
        </authorList>
    </citation>
    <scope>IDENTIFICATION</scope>
</reference>
<evidence type="ECO:0000256" key="1">
    <source>
        <dbReference type="ARBA" id="ARBA00005058"/>
    </source>
</evidence>
<dbReference type="InterPro" id="IPR011268">
    <property type="entry name" value="Purine_phosphorylase"/>
</dbReference>
<dbReference type="NCBIfam" id="TIGR01697">
    <property type="entry name" value="PNPH-PUNA-XAPA"/>
    <property type="match status" value="1"/>
</dbReference>
<dbReference type="PANTHER" id="PTHR11904">
    <property type="entry name" value="METHYLTHIOADENOSINE/PURINE NUCLEOSIDE PHOSPHORYLASE"/>
    <property type="match status" value="1"/>
</dbReference>
<evidence type="ECO:0000313" key="17">
    <source>
        <dbReference type="Ensembl" id="ENSPNAP00000016042.2"/>
    </source>
</evidence>
<dbReference type="Gene3D" id="3.40.50.1580">
    <property type="entry name" value="Nucleoside phosphorylase domain"/>
    <property type="match status" value="1"/>
</dbReference>
<comment type="catalytic activity">
    <reaction evidence="10">
        <text>2'-deoxyinosine + phosphate = 2-deoxy-alpha-D-ribose 1-phosphate + hypoxanthine</text>
        <dbReference type="Rhea" id="RHEA:27750"/>
        <dbReference type="ChEBI" id="CHEBI:17368"/>
        <dbReference type="ChEBI" id="CHEBI:28997"/>
        <dbReference type="ChEBI" id="CHEBI:43474"/>
        <dbReference type="ChEBI" id="CHEBI:57259"/>
        <dbReference type="EC" id="2.4.2.1"/>
    </reaction>
</comment>
<dbReference type="EC" id="2.4.2.1" evidence="3"/>